<keyword evidence="3" id="KW-1185">Reference proteome</keyword>
<accession>A0AAW0YKQ1</accession>
<protein>
    <submittedName>
        <fullName evidence="2">Uncharacterized protein</fullName>
    </submittedName>
</protein>
<dbReference type="AlphaFoldDB" id="A0AAW0YKQ1"/>
<feature type="region of interest" description="Disordered" evidence="1">
    <location>
        <begin position="1000"/>
        <end position="1089"/>
    </location>
</feature>
<proteinExistence type="predicted"/>
<feature type="region of interest" description="Disordered" evidence="1">
    <location>
        <begin position="213"/>
        <end position="282"/>
    </location>
</feature>
<feature type="compositionally biased region" description="Basic and acidic residues" evidence="1">
    <location>
        <begin position="1150"/>
        <end position="1169"/>
    </location>
</feature>
<feature type="compositionally biased region" description="Basic and acidic residues" evidence="1">
    <location>
        <begin position="611"/>
        <end position="621"/>
    </location>
</feature>
<dbReference type="KEGG" id="kne:92181066"/>
<evidence type="ECO:0000313" key="2">
    <source>
        <dbReference type="EMBL" id="KAK8853107.1"/>
    </source>
</evidence>
<evidence type="ECO:0000256" key="1">
    <source>
        <dbReference type="SAM" id="MobiDB-lite"/>
    </source>
</evidence>
<dbReference type="RefSeq" id="XP_066802293.1">
    <property type="nucleotide sequence ID" value="XM_066946914.1"/>
</dbReference>
<feature type="compositionally biased region" description="Basic and acidic residues" evidence="1">
    <location>
        <begin position="111"/>
        <end position="123"/>
    </location>
</feature>
<feature type="compositionally biased region" description="Low complexity" evidence="1">
    <location>
        <begin position="70"/>
        <end position="79"/>
    </location>
</feature>
<feature type="compositionally biased region" description="Polar residues" evidence="1">
    <location>
        <begin position="98"/>
        <end position="107"/>
    </location>
</feature>
<feature type="region of interest" description="Disordered" evidence="1">
    <location>
        <begin position="407"/>
        <end position="430"/>
    </location>
</feature>
<dbReference type="EMBL" id="JBCAWK010000007">
    <property type="protein sequence ID" value="KAK8853107.1"/>
    <property type="molecule type" value="Genomic_DNA"/>
</dbReference>
<feature type="region of interest" description="Disordered" evidence="1">
    <location>
        <begin position="1147"/>
        <end position="1214"/>
    </location>
</feature>
<sequence>MSKCNGTLAPAPTPGRLSLLPPQRTSPKKDYSEGSMYEELDAEDLEVWRRRYATFKQWRIEVPNRKDQESGVSSASSFSNGKGVGVGSADWNWRDQSDCGTIPSTVVQGGRKVEPRVRARPQAERPAPIRHHPASRKTPIPLVAHPPPTTQSSLRPNLVHRPSTRASSGSPAQGELVIPSPSPSAGYAETEAYIASALHLPLEILSQTTHGVVPPRIPTSSKLTTGRLGSLLSKRRDRLSNRIEKSTSSTTTPSFISRRLDEETKRSSSGTPADPSHSREIRIKLDRGQPVGAVLEGDQRITDPIHMSLPRGHPSRSRPPTEATVARAARQSLPFSSPNPIASEVMPYATASRNSAARNHQTDARSVSTARDTPSAHTIKRFARTPLPSSATNTYTSQVKVPISVKTTDGSVPNLSRLPPNPSISGSEDHVIGEEQPLRRDNGRDIGPFPNQISLPSSVYSFEPDRTSAPIATTHRQQPPLPRPAITPHTLLDSQTGKRTSCHRHRAPSAGDLTAHFEPALYPLPPSSSTVVSTPETRAKASAHLNPKHTSAAVVPSRADSSESVIPEFASHLQRPARIAPSKVAPSRTVSPTLGKRYDESPSLPEALHTSSRESASHDVRVTSQGRKAQVEVDTLPSAHKNQYLLHRLPASTPLSIRSNEDQVSFEVPQGSKGRLRVTLRWIWGGKQSLSGSDSGVPPPLPPKNYGLLDRVNPVAGGGETPAQCNNKDRYRVGATSSDSKHIVTERNQPGTSFAPNEIPTRQRQYPIPGHLRPPLDPPPWKHNETKRSPLVGSYQFLTPTGVDQPQYYSGASLPAYRPPHQIYNAQVPPVPFAYPQPRMKLAAYQSAATLNGLGMQSPLAPSSPARESEDPLFEERLLLPSGAPGLIGSGLIPFQHQAVQPHKKQRFWYSQPEKLSVWQRIFRRNREDGNHATIRNWRKGVNAGRAPTTVPYINNTRAPSTIYPPVLSPTITMGQYQPAVRGDRSPYLWKRSMWRRRKMDEDRGVSMQQRDQPGYTRRKGDSMPRGYMKRQRQTNDQVGLFTMASRRRSRQGLAGHRDDMETKLKTRRIEEKENRRRERAARRDEREQQLAHALAIHPRGNEGAGRRGDMLVKVSGDRPLIEGGRARIGNWIKGVSIRNRYNENSNRVQADRKADRKADRQADRRRLGDIIPATGSNTKVDQAIAKEGLTSRSGPSQSRRDDAIVRSRRAETQVRDLDTPAERGLGLLGVLSRMGRHLNMVDHDKRDALDRKRR</sequence>
<dbReference type="Proteomes" id="UP001388673">
    <property type="component" value="Unassembled WGS sequence"/>
</dbReference>
<organism evidence="2 3">
    <name type="scientific">Kwoniella newhampshirensis</name>
    <dbReference type="NCBI Taxonomy" id="1651941"/>
    <lineage>
        <taxon>Eukaryota</taxon>
        <taxon>Fungi</taxon>
        <taxon>Dikarya</taxon>
        <taxon>Basidiomycota</taxon>
        <taxon>Agaricomycotina</taxon>
        <taxon>Tremellomycetes</taxon>
        <taxon>Tremellales</taxon>
        <taxon>Cryptococcaceae</taxon>
        <taxon>Kwoniella</taxon>
    </lineage>
</organism>
<feature type="compositionally biased region" description="Basic and acidic residues" evidence="1">
    <location>
        <begin position="1056"/>
        <end position="1089"/>
    </location>
</feature>
<feature type="region of interest" description="Disordered" evidence="1">
    <location>
        <begin position="1"/>
        <end position="35"/>
    </location>
</feature>
<reference evidence="2 3" key="1">
    <citation type="journal article" date="2024" name="bioRxiv">
        <title>Comparative genomics of Cryptococcus and Kwoniella reveals pathogenesis evolution and contrasting karyotype dynamics via intercentromeric recombination or chromosome fusion.</title>
        <authorList>
            <person name="Coelho M.A."/>
            <person name="David-Palma M."/>
            <person name="Shea T."/>
            <person name="Bowers K."/>
            <person name="McGinley-Smith S."/>
            <person name="Mohammad A.W."/>
            <person name="Gnirke A."/>
            <person name="Yurkov A.M."/>
            <person name="Nowrousian M."/>
            <person name="Sun S."/>
            <person name="Cuomo C.A."/>
            <person name="Heitman J."/>
        </authorList>
    </citation>
    <scope>NUCLEOTIDE SEQUENCE [LARGE SCALE GENOMIC DNA]</scope>
    <source>
        <strain evidence="2 3">CBS 13917</strain>
    </source>
</reference>
<feature type="compositionally biased region" description="Basic and acidic residues" evidence="1">
    <location>
        <begin position="1199"/>
        <end position="1214"/>
    </location>
</feature>
<feature type="region of interest" description="Disordered" evidence="1">
    <location>
        <begin position="577"/>
        <end position="621"/>
    </location>
</feature>
<dbReference type="GeneID" id="92181066"/>
<feature type="region of interest" description="Disordered" evidence="1">
    <location>
        <begin position="63"/>
        <end position="184"/>
    </location>
</feature>
<evidence type="ECO:0000313" key="3">
    <source>
        <dbReference type="Proteomes" id="UP001388673"/>
    </source>
</evidence>
<comment type="caution">
    <text evidence="2">The sequence shown here is derived from an EMBL/GenBank/DDBJ whole genome shotgun (WGS) entry which is preliminary data.</text>
</comment>
<name>A0AAW0YKQ1_9TREE</name>
<gene>
    <name evidence="2" type="ORF">IAR55_003808</name>
</gene>
<feature type="region of interest" description="Disordered" evidence="1">
    <location>
        <begin position="354"/>
        <end position="376"/>
    </location>
</feature>